<gene>
    <name evidence="1" type="ORF">Ctaglu_36700</name>
</gene>
<dbReference type="EMBL" id="BHYK01000025">
    <property type="protein sequence ID" value="GCD12047.1"/>
    <property type="molecule type" value="Genomic_DNA"/>
</dbReference>
<comment type="caution">
    <text evidence="1">The sequence shown here is derived from an EMBL/GenBank/DDBJ whole genome shotgun (WGS) entry which is preliminary data.</text>
</comment>
<dbReference type="InterPro" id="IPR046313">
    <property type="entry name" value="DUF6465"/>
</dbReference>
<evidence type="ECO:0000313" key="2">
    <source>
        <dbReference type="Proteomes" id="UP000287872"/>
    </source>
</evidence>
<reference evidence="1 2" key="1">
    <citation type="submission" date="2018-11" db="EMBL/GenBank/DDBJ databases">
        <title>Genome sequencing and assembly of Clostridium tagluense strain A121.</title>
        <authorList>
            <person name="Murakami T."/>
            <person name="Segawa T."/>
            <person name="Shcherbakova V.A."/>
            <person name="Mori H."/>
            <person name="Yoshimura Y."/>
        </authorList>
    </citation>
    <scope>NUCLEOTIDE SEQUENCE [LARGE SCALE GENOMIC DNA]</scope>
    <source>
        <strain evidence="1 2">A121</strain>
    </source>
</reference>
<name>A0A401URA4_9CLOT</name>
<organism evidence="1 2">
    <name type="scientific">Clostridium tagluense</name>
    <dbReference type="NCBI Taxonomy" id="360422"/>
    <lineage>
        <taxon>Bacteria</taxon>
        <taxon>Bacillati</taxon>
        <taxon>Bacillota</taxon>
        <taxon>Clostridia</taxon>
        <taxon>Eubacteriales</taxon>
        <taxon>Clostridiaceae</taxon>
        <taxon>Clostridium</taxon>
    </lineage>
</organism>
<dbReference type="AlphaFoldDB" id="A0A401URA4"/>
<sequence>MKKNSDLISAKESVKSKAEKVIKSTEETAIKVASDVVKKENMEKTINAVKATAKNVKAKATKAATVATTAAKKTIAKKVDVSFYVQYQGKEVSKHTILEKIHDEWVKSHKLSELKTLDVYLKVEDDTAYCLVNGKINIDLKLS</sequence>
<dbReference type="OrthoDB" id="1711086at2"/>
<protein>
    <submittedName>
        <fullName evidence="1">Uncharacterized protein</fullName>
    </submittedName>
</protein>
<proteinExistence type="predicted"/>
<evidence type="ECO:0000313" key="1">
    <source>
        <dbReference type="EMBL" id="GCD12047.1"/>
    </source>
</evidence>
<dbReference type="RefSeq" id="WP_125004401.1">
    <property type="nucleotide sequence ID" value="NZ_BHYK01000025.1"/>
</dbReference>
<dbReference type="Proteomes" id="UP000287872">
    <property type="component" value="Unassembled WGS sequence"/>
</dbReference>
<accession>A0A401URA4</accession>
<keyword evidence="2" id="KW-1185">Reference proteome</keyword>
<dbReference type="Pfam" id="PF20069">
    <property type="entry name" value="DUF6465"/>
    <property type="match status" value="1"/>
</dbReference>